<evidence type="ECO:0000313" key="3">
    <source>
        <dbReference type="EMBL" id="CAL1166913.1"/>
    </source>
</evidence>
<reference evidence="2" key="1">
    <citation type="submission" date="2022-10" db="EMBL/GenBank/DDBJ databases">
        <authorList>
            <person name="Chen Y."/>
            <person name="Dougan E. K."/>
            <person name="Chan C."/>
            <person name="Rhodes N."/>
            <person name="Thang M."/>
        </authorList>
    </citation>
    <scope>NUCLEOTIDE SEQUENCE</scope>
</reference>
<dbReference type="EMBL" id="CAMXCT030005891">
    <property type="protein sequence ID" value="CAL4800850.1"/>
    <property type="molecule type" value="Genomic_DNA"/>
</dbReference>
<evidence type="ECO:0000313" key="4">
    <source>
        <dbReference type="Proteomes" id="UP001152797"/>
    </source>
</evidence>
<evidence type="ECO:0000256" key="1">
    <source>
        <dbReference type="SAM" id="MobiDB-lite"/>
    </source>
</evidence>
<accession>A0A9P1DNZ4</accession>
<feature type="region of interest" description="Disordered" evidence="1">
    <location>
        <begin position="80"/>
        <end position="103"/>
    </location>
</feature>
<feature type="compositionally biased region" description="Polar residues" evidence="1">
    <location>
        <begin position="27"/>
        <end position="36"/>
    </location>
</feature>
<feature type="region of interest" description="Disordered" evidence="1">
    <location>
        <begin position="116"/>
        <end position="158"/>
    </location>
</feature>
<organism evidence="2">
    <name type="scientific">Cladocopium goreaui</name>
    <dbReference type="NCBI Taxonomy" id="2562237"/>
    <lineage>
        <taxon>Eukaryota</taxon>
        <taxon>Sar</taxon>
        <taxon>Alveolata</taxon>
        <taxon>Dinophyceae</taxon>
        <taxon>Suessiales</taxon>
        <taxon>Symbiodiniaceae</taxon>
        <taxon>Cladocopium</taxon>
    </lineage>
</organism>
<name>A0A9P1DNZ4_9DINO</name>
<dbReference type="EMBL" id="CAMXCT020005891">
    <property type="protein sequence ID" value="CAL1166913.1"/>
    <property type="molecule type" value="Genomic_DNA"/>
</dbReference>
<dbReference type="Proteomes" id="UP001152797">
    <property type="component" value="Unassembled WGS sequence"/>
</dbReference>
<sequence length="182" mass="20619">MASLRPKRTAVKSAASPKRRQEDDRSQAATGDSSSETEVRAEAKEALARLVSTKRQELQSIRLQAKVQQLAQLRRRLQEQKVAVTASNSEDLNERDVARQREESCRRLRQTLLQSLKKKQEEDQDSDELSETLVVLESDVEPPTAKKRMLEEERQPVQLKAASKVPRLVAAKPLRLTPRQGS</sequence>
<keyword evidence="4" id="KW-1185">Reference proteome</keyword>
<proteinExistence type="predicted"/>
<protein>
    <submittedName>
        <fullName evidence="2">Uncharacterized protein</fullName>
    </submittedName>
</protein>
<feature type="region of interest" description="Disordered" evidence="1">
    <location>
        <begin position="1"/>
        <end position="42"/>
    </location>
</feature>
<comment type="caution">
    <text evidence="2">The sequence shown here is derived from an EMBL/GenBank/DDBJ whole genome shotgun (WGS) entry which is preliminary data.</text>
</comment>
<gene>
    <name evidence="2" type="ORF">C1SCF055_LOCUS38499</name>
</gene>
<feature type="compositionally biased region" description="Basic and acidic residues" evidence="1">
    <location>
        <begin position="92"/>
        <end position="103"/>
    </location>
</feature>
<reference evidence="3" key="2">
    <citation type="submission" date="2024-04" db="EMBL/GenBank/DDBJ databases">
        <authorList>
            <person name="Chen Y."/>
            <person name="Shah S."/>
            <person name="Dougan E. K."/>
            <person name="Thang M."/>
            <person name="Chan C."/>
        </authorList>
    </citation>
    <scope>NUCLEOTIDE SEQUENCE [LARGE SCALE GENOMIC DNA]</scope>
</reference>
<feature type="compositionally biased region" description="Basic residues" evidence="1">
    <location>
        <begin position="1"/>
        <end position="10"/>
    </location>
</feature>
<dbReference type="AlphaFoldDB" id="A0A9P1DNZ4"/>
<dbReference type="EMBL" id="CAMXCT010005891">
    <property type="protein sequence ID" value="CAI4013538.1"/>
    <property type="molecule type" value="Genomic_DNA"/>
</dbReference>
<evidence type="ECO:0000313" key="2">
    <source>
        <dbReference type="EMBL" id="CAI4013538.1"/>
    </source>
</evidence>